<gene>
    <name evidence="2" type="ORF">ISN44_As02g032930</name>
</gene>
<reference evidence="2 3" key="1">
    <citation type="submission" date="2020-12" db="EMBL/GenBank/DDBJ databases">
        <title>Concerted genomic and epigenomic changes stabilize Arabidopsis allopolyploids.</title>
        <authorList>
            <person name="Chen Z."/>
        </authorList>
    </citation>
    <scope>NUCLEOTIDE SEQUENCE [LARGE SCALE GENOMIC DNA]</scope>
    <source>
        <strain evidence="2">As9502</strain>
        <tissue evidence="2">Leaf</tissue>
    </source>
</reference>
<dbReference type="Proteomes" id="UP000694251">
    <property type="component" value="Chromosome 2"/>
</dbReference>
<evidence type="ECO:0000313" key="2">
    <source>
        <dbReference type="EMBL" id="KAG7643489.1"/>
    </source>
</evidence>
<dbReference type="EMBL" id="JAEFBJ010000002">
    <property type="protein sequence ID" value="KAG7643489.1"/>
    <property type="molecule type" value="Genomic_DNA"/>
</dbReference>
<comment type="caution">
    <text evidence="2">The sequence shown here is derived from an EMBL/GenBank/DDBJ whole genome shotgun (WGS) entry which is preliminary data.</text>
</comment>
<feature type="compositionally biased region" description="Low complexity" evidence="1">
    <location>
        <begin position="161"/>
        <end position="170"/>
    </location>
</feature>
<organism evidence="2 3">
    <name type="scientific">Arabidopsis suecica</name>
    <name type="common">Swedish thale-cress</name>
    <name type="synonym">Cardaminopsis suecica</name>
    <dbReference type="NCBI Taxonomy" id="45249"/>
    <lineage>
        <taxon>Eukaryota</taxon>
        <taxon>Viridiplantae</taxon>
        <taxon>Streptophyta</taxon>
        <taxon>Embryophyta</taxon>
        <taxon>Tracheophyta</taxon>
        <taxon>Spermatophyta</taxon>
        <taxon>Magnoliopsida</taxon>
        <taxon>eudicotyledons</taxon>
        <taxon>Gunneridae</taxon>
        <taxon>Pentapetalae</taxon>
        <taxon>rosids</taxon>
        <taxon>malvids</taxon>
        <taxon>Brassicales</taxon>
        <taxon>Brassicaceae</taxon>
        <taxon>Camelineae</taxon>
        <taxon>Arabidopsis</taxon>
    </lineage>
</organism>
<dbReference type="OrthoDB" id="1103464at2759"/>
<keyword evidence="3" id="KW-1185">Reference proteome</keyword>
<name>A0A8T2G630_ARASU</name>
<protein>
    <submittedName>
        <fullName evidence="2">Uncharacterized protein</fullName>
    </submittedName>
</protein>
<evidence type="ECO:0000313" key="3">
    <source>
        <dbReference type="Proteomes" id="UP000694251"/>
    </source>
</evidence>
<sequence length="241" mass="27145">MMIMNQRPIMISKAQVSEQLRLHKFVCAIQVELGFQLLTASLLHLPNFVIRTHLPLFPRNPNLKNFEMGKRGSSSGSVPIRGFTKLVTESRNKGLTVEEIVDDHRSNNRECVRLKRQTLMIKVKQIINSLSEEEEESEGSRTKKKQRRDDSEQRNSDLCISSSPYSASSSGNVLTSEDNMQFDVTNDGLRVSYSNKSMTPFCADTMKKMKMKGISSEEGSKNCDVEVKGPTFKDFGGLTSL</sequence>
<accession>A0A8T2G630</accession>
<evidence type="ECO:0000256" key="1">
    <source>
        <dbReference type="SAM" id="MobiDB-lite"/>
    </source>
</evidence>
<feature type="region of interest" description="Disordered" evidence="1">
    <location>
        <begin position="130"/>
        <end position="174"/>
    </location>
</feature>
<proteinExistence type="predicted"/>
<dbReference type="AlphaFoldDB" id="A0A8T2G630"/>